<protein>
    <submittedName>
        <fullName evidence="3">Predicted membrane protein</fullName>
    </submittedName>
</protein>
<evidence type="ECO:0000313" key="3">
    <source>
        <dbReference type="EMBL" id="SEQ31720.1"/>
    </source>
</evidence>
<name>A0A1H9F177_9PSEU</name>
<feature type="domain" description="DUF2231" evidence="2">
    <location>
        <begin position="22"/>
        <end position="150"/>
    </location>
</feature>
<keyword evidence="1" id="KW-1133">Transmembrane helix</keyword>
<feature type="transmembrane region" description="Helical" evidence="1">
    <location>
        <begin position="59"/>
        <end position="79"/>
    </location>
</feature>
<feature type="transmembrane region" description="Helical" evidence="1">
    <location>
        <begin position="123"/>
        <end position="147"/>
    </location>
</feature>
<reference evidence="4" key="1">
    <citation type="submission" date="2016-10" db="EMBL/GenBank/DDBJ databases">
        <authorList>
            <person name="Varghese N."/>
            <person name="Submissions S."/>
        </authorList>
    </citation>
    <scope>NUCLEOTIDE SEQUENCE [LARGE SCALE GENOMIC DNA]</scope>
    <source>
        <strain evidence="4">CGMCC 4.578</strain>
    </source>
</reference>
<dbReference type="AlphaFoldDB" id="A0A1H9F177"/>
<evidence type="ECO:0000256" key="1">
    <source>
        <dbReference type="SAM" id="Phobius"/>
    </source>
</evidence>
<proteinExistence type="predicted"/>
<dbReference type="InterPro" id="IPR019251">
    <property type="entry name" value="DUF2231_TM"/>
</dbReference>
<dbReference type="OrthoDB" id="3699869at2"/>
<feature type="transmembrane region" description="Helical" evidence="1">
    <location>
        <begin position="91"/>
        <end position="111"/>
    </location>
</feature>
<sequence length="151" mass="15808">MWSDGKTDTIRSRPWRRHARPHAVLGVLPVSCWLASLVLDFASRSAVDPVSDGRAATSLIGWGLLGAGVAAVAGFLDSLSIPAGTKEFRLALIHFGLMTAASITFLTGYVLRKAEPLDQAVGVQALVVSLIGALFLVAGVVSGVVLAHRHA</sequence>
<keyword evidence="4" id="KW-1185">Reference proteome</keyword>
<evidence type="ECO:0000313" key="4">
    <source>
        <dbReference type="Proteomes" id="UP000199028"/>
    </source>
</evidence>
<dbReference type="Proteomes" id="UP000199028">
    <property type="component" value="Unassembled WGS sequence"/>
</dbReference>
<dbReference type="RefSeq" id="WP_090063758.1">
    <property type="nucleotide sequence ID" value="NZ_FOFT01000002.1"/>
</dbReference>
<keyword evidence="1" id="KW-0812">Transmembrane</keyword>
<evidence type="ECO:0000259" key="2">
    <source>
        <dbReference type="Pfam" id="PF09990"/>
    </source>
</evidence>
<gene>
    <name evidence="3" type="ORF">SAMN05216195_102130</name>
</gene>
<dbReference type="Pfam" id="PF09990">
    <property type="entry name" value="DUF2231"/>
    <property type="match status" value="1"/>
</dbReference>
<organism evidence="3 4">
    <name type="scientific">Lentzea flaviverrucosa</name>
    <dbReference type="NCBI Taxonomy" id="200379"/>
    <lineage>
        <taxon>Bacteria</taxon>
        <taxon>Bacillati</taxon>
        <taxon>Actinomycetota</taxon>
        <taxon>Actinomycetes</taxon>
        <taxon>Pseudonocardiales</taxon>
        <taxon>Pseudonocardiaceae</taxon>
        <taxon>Lentzea</taxon>
    </lineage>
</organism>
<accession>A0A1H9F177</accession>
<keyword evidence="1" id="KW-0472">Membrane</keyword>
<dbReference type="EMBL" id="FOFT01000002">
    <property type="protein sequence ID" value="SEQ31720.1"/>
    <property type="molecule type" value="Genomic_DNA"/>
</dbReference>
<feature type="transmembrane region" description="Helical" evidence="1">
    <location>
        <begin position="21"/>
        <end position="39"/>
    </location>
</feature>